<feature type="domain" description="HIT" evidence="5">
    <location>
        <begin position="57"/>
        <end position="165"/>
    </location>
</feature>
<evidence type="ECO:0000256" key="4">
    <source>
        <dbReference type="PROSITE-ProRule" id="PRU00464"/>
    </source>
</evidence>
<proteinExistence type="predicted"/>
<feature type="active site" description="Tele-AMP-histidine intermediate" evidence="2">
    <location>
        <position position="152"/>
    </location>
</feature>
<dbReference type="EMBL" id="CP000474">
    <property type="protein sequence ID" value="ABM06422.1"/>
    <property type="molecule type" value="Genomic_DNA"/>
</dbReference>
<dbReference type="eggNOG" id="COG0537">
    <property type="taxonomic scope" value="Bacteria"/>
</dbReference>
<keyword evidence="7" id="KW-1185">Reference proteome</keyword>
<name>A1R734_PAEAT</name>
<dbReference type="SUPFAM" id="SSF54197">
    <property type="entry name" value="HIT-like"/>
    <property type="match status" value="1"/>
</dbReference>
<dbReference type="HOGENOM" id="CLU_056776_1_1_11"/>
<dbReference type="PANTHER" id="PTHR42997:SF1">
    <property type="entry name" value="AP-4-A PHOSPHORYLASE"/>
    <property type="match status" value="1"/>
</dbReference>
<feature type="binding site" evidence="3">
    <location>
        <position position="154"/>
    </location>
    <ligand>
        <name>substrate</name>
    </ligand>
</feature>
<dbReference type="Gene3D" id="3.30.428.10">
    <property type="entry name" value="HIT-like"/>
    <property type="match status" value="1"/>
</dbReference>
<dbReference type="STRING" id="290340.AAur_2308"/>
<feature type="binding site" evidence="3">
    <location>
        <position position="82"/>
    </location>
    <ligand>
        <name>substrate</name>
    </ligand>
</feature>
<evidence type="ECO:0000256" key="3">
    <source>
        <dbReference type="PIRSR" id="PIRSR639383-2"/>
    </source>
</evidence>
<dbReference type="RefSeq" id="WP_011774990.1">
    <property type="nucleotide sequence ID" value="NC_008711.1"/>
</dbReference>
<evidence type="ECO:0000256" key="1">
    <source>
        <dbReference type="ARBA" id="ARBA00022741"/>
    </source>
</evidence>
<dbReference type="InterPro" id="IPR039383">
    <property type="entry name" value="FHIT"/>
</dbReference>
<dbReference type="InterPro" id="IPR052908">
    <property type="entry name" value="AP-4-A_phosphorylase"/>
</dbReference>
<dbReference type="GO" id="GO:0000166">
    <property type="term" value="F:nucleotide binding"/>
    <property type="evidence" value="ECO:0007669"/>
    <property type="project" value="UniProtKB-KW"/>
</dbReference>
<dbReference type="CDD" id="cd01275">
    <property type="entry name" value="FHIT"/>
    <property type="match status" value="1"/>
</dbReference>
<reference evidence="6 7" key="1">
    <citation type="journal article" date="2006" name="PLoS Genet.">
        <title>Secrets of soil survival revealed by the genome sequence of Arthrobacter aurescens TC1.</title>
        <authorList>
            <person name="Mongodin E.F."/>
            <person name="Shapir N."/>
            <person name="Daugherty S.C."/>
            <person name="DeBoy R.T."/>
            <person name="Emerson J.B."/>
            <person name="Shvartzbeyn A."/>
            <person name="Radune D."/>
            <person name="Vamathevan J."/>
            <person name="Riggs F."/>
            <person name="Grinberg V."/>
            <person name="Khouri H."/>
            <person name="Wackett L.P."/>
            <person name="Nelson K.E."/>
            <person name="Sadowsky M.J."/>
        </authorList>
    </citation>
    <scope>NUCLEOTIDE SEQUENCE [LARGE SCALE GENOMIC DNA]</scope>
    <source>
        <strain evidence="6 7">TC1</strain>
    </source>
</reference>
<feature type="short sequence motif" description="Histidine triad motif" evidence="4">
    <location>
        <begin position="150"/>
        <end position="154"/>
    </location>
</feature>
<dbReference type="GO" id="GO:0003824">
    <property type="term" value="F:catalytic activity"/>
    <property type="evidence" value="ECO:0007669"/>
    <property type="project" value="InterPro"/>
</dbReference>
<evidence type="ECO:0000259" key="5">
    <source>
        <dbReference type="PROSITE" id="PS51084"/>
    </source>
</evidence>
<dbReference type="KEGG" id="aau:AAur_2308"/>
<dbReference type="Proteomes" id="UP000000637">
    <property type="component" value="Chromosome"/>
</dbReference>
<gene>
    <name evidence="6" type="ordered locus">AAur_2308</name>
</gene>
<dbReference type="PANTHER" id="PTHR42997">
    <property type="entry name" value="HIT FAMILY HYDROLASE"/>
    <property type="match status" value="1"/>
</dbReference>
<dbReference type="InterPro" id="IPR011146">
    <property type="entry name" value="HIT-like"/>
</dbReference>
<dbReference type="AlphaFoldDB" id="A1R734"/>
<evidence type="ECO:0000256" key="2">
    <source>
        <dbReference type="PIRSR" id="PIRSR639383-1"/>
    </source>
</evidence>
<sequence length="197" mass="21651">MQENTGAAADLPSDADVTDDFGLAGVPDAFQRLWTPHRMAYIKGGQDQFKNKDDCPFCVGPTRSDEESLIVYRGRTCYVVLNLFPYNPGHLLICPYRHVPDYTDITVEETAEFADLTQTAMRVLRKVSNPSGFNLGMNQGVTGGAGIAAHLHQHVVPRWGGDGNFFPIIAQTKAITQTLDEVRKLVAEAWPGESNAQ</sequence>
<evidence type="ECO:0000313" key="7">
    <source>
        <dbReference type="Proteomes" id="UP000000637"/>
    </source>
</evidence>
<protein>
    <submittedName>
        <fullName evidence="6">Histidine triad protein (HIT domain)</fullName>
    </submittedName>
</protein>
<dbReference type="PROSITE" id="PS51084">
    <property type="entry name" value="HIT_2"/>
    <property type="match status" value="1"/>
</dbReference>
<dbReference type="Pfam" id="PF01230">
    <property type="entry name" value="HIT"/>
    <property type="match status" value="1"/>
</dbReference>
<accession>A1R734</accession>
<dbReference type="InterPro" id="IPR036265">
    <property type="entry name" value="HIT-like_sf"/>
</dbReference>
<organism evidence="6 7">
    <name type="scientific">Paenarthrobacter aurescens (strain TC1)</name>
    <dbReference type="NCBI Taxonomy" id="290340"/>
    <lineage>
        <taxon>Bacteria</taxon>
        <taxon>Bacillati</taxon>
        <taxon>Actinomycetota</taxon>
        <taxon>Actinomycetes</taxon>
        <taxon>Micrococcales</taxon>
        <taxon>Micrococcaceae</taxon>
        <taxon>Paenarthrobacter</taxon>
    </lineage>
</organism>
<dbReference type="OrthoDB" id="9784774at2"/>
<evidence type="ECO:0000313" key="6">
    <source>
        <dbReference type="EMBL" id="ABM06422.1"/>
    </source>
</evidence>
<keyword evidence="1" id="KW-0547">Nucleotide-binding</keyword>